<sequence length="304" mass="34180">MATSTGKIDFHYQGATYQTWYKLVGNVRSTKAGVRPLIALHGGPGVSHSYMTPHADLLASHGIPVVLYDQIGVGQSSHRKDAPKEFWTVELFMDELESLLNHFGISGDYDLIGHSWGGMLAGNFAAARHPAGLKHLIITNTLASMALWEESTAGLVKQLPQNLQDIIRKHEKDGTTDAPEYQEAMMVFYKQHVCRLEPWPQDLTVSFAAMEEDPTVYHTMLGPSEFTITGTLKTWTIVDKLPTIKCPTLMMNSVFDEAQDVCVLPFFKYIPQVKWVQFANSSHVPFFEERERYMKVVGNFLTKV</sequence>
<dbReference type="PRINTS" id="PR00793">
    <property type="entry name" value="PROAMNOPTASE"/>
</dbReference>
<dbReference type="Gene3D" id="3.40.50.1820">
    <property type="entry name" value="alpha/beta hydrolase"/>
    <property type="match status" value="1"/>
</dbReference>
<dbReference type="Proteomes" id="UP000076154">
    <property type="component" value="Unassembled WGS sequence"/>
</dbReference>
<evidence type="ECO:0000256" key="2">
    <source>
        <dbReference type="ARBA" id="ARBA00022801"/>
    </source>
</evidence>
<dbReference type="InterPro" id="IPR002410">
    <property type="entry name" value="Peptidase_S33"/>
</dbReference>
<dbReference type="InterPro" id="IPR005945">
    <property type="entry name" value="Pro_imino_pep"/>
</dbReference>
<dbReference type="InterPro" id="IPR000073">
    <property type="entry name" value="AB_hydrolase_1"/>
</dbReference>
<evidence type="ECO:0000259" key="3">
    <source>
        <dbReference type="Pfam" id="PF00561"/>
    </source>
</evidence>
<keyword evidence="2" id="KW-0378">Hydrolase</keyword>
<dbReference type="InParanoid" id="A0A369JU64"/>
<evidence type="ECO:0000313" key="5">
    <source>
        <dbReference type="Proteomes" id="UP000076154"/>
    </source>
</evidence>
<dbReference type="GO" id="GO:0016020">
    <property type="term" value="C:membrane"/>
    <property type="evidence" value="ECO:0007669"/>
    <property type="project" value="TreeGrafter"/>
</dbReference>
<dbReference type="AlphaFoldDB" id="A0A369JU64"/>
<organism evidence="4 5">
    <name type="scientific">Hypsizygus marmoreus</name>
    <name type="common">White beech mushroom</name>
    <name type="synonym">Agaricus marmoreus</name>
    <dbReference type="NCBI Taxonomy" id="39966"/>
    <lineage>
        <taxon>Eukaryota</taxon>
        <taxon>Fungi</taxon>
        <taxon>Dikarya</taxon>
        <taxon>Basidiomycota</taxon>
        <taxon>Agaricomycotina</taxon>
        <taxon>Agaricomycetes</taxon>
        <taxon>Agaricomycetidae</taxon>
        <taxon>Agaricales</taxon>
        <taxon>Tricholomatineae</taxon>
        <taxon>Lyophyllaceae</taxon>
        <taxon>Hypsizygus</taxon>
    </lineage>
</organism>
<proteinExistence type="inferred from homology"/>
<dbReference type="InterPro" id="IPR050266">
    <property type="entry name" value="AB_hydrolase_sf"/>
</dbReference>
<gene>
    <name evidence="4" type="primary">laaA_0</name>
    <name evidence="4" type="ORF">Hypma_007933</name>
</gene>
<dbReference type="STRING" id="39966.A0A369JU64"/>
<dbReference type="NCBIfam" id="TIGR01250">
    <property type="entry name" value="pro_imino_pep_2"/>
    <property type="match status" value="1"/>
</dbReference>
<feature type="domain" description="AB hydrolase-1" evidence="3">
    <location>
        <begin position="36"/>
        <end position="289"/>
    </location>
</feature>
<accession>A0A369JU64</accession>
<name>A0A369JU64_HYPMA</name>
<comment type="caution">
    <text evidence="4">The sequence shown here is derived from an EMBL/GenBank/DDBJ whole genome shotgun (WGS) entry which is preliminary data.</text>
</comment>
<dbReference type="OrthoDB" id="190201at2759"/>
<dbReference type="GO" id="GO:0006508">
    <property type="term" value="P:proteolysis"/>
    <property type="evidence" value="ECO:0007669"/>
    <property type="project" value="InterPro"/>
</dbReference>
<keyword evidence="5" id="KW-1185">Reference proteome</keyword>
<dbReference type="InterPro" id="IPR029058">
    <property type="entry name" value="AB_hydrolase_fold"/>
</dbReference>
<protein>
    <submittedName>
        <fullName evidence="4">L-amino acid amidase</fullName>
    </submittedName>
</protein>
<dbReference type="PIRSF" id="PIRSF005539">
    <property type="entry name" value="Pept_S33_TRI_F1"/>
    <property type="match status" value="1"/>
</dbReference>
<dbReference type="PANTHER" id="PTHR43798">
    <property type="entry name" value="MONOACYLGLYCEROL LIPASE"/>
    <property type="match status" value="1"/>
</dbReference>
<dbReference type="Pfam" id="PF00561">
    <property type="entry name" value="Abhydrolase_1"/>
    <property type="match status" value="1"/>
</dbReference>
<evidence type="ECO:0000256" key="1">
    <source>
        <dbReference type="ARBA" id="ARBA00010088"/>
    </source>
</evidence>
<reference evidence="4" key="1">
    <citation type="submission" date="2018-04" db="EMBL/GenBank/DDBJ databases">
        <title>Whole genome sequencing of Hypsizygus marmoreus.</title>
        <authorList>
            <person name="Choi I.-G."/>
            <person name="Min B."/>
            <person name="Kim J.-G."/>
            <person name="Kim S."/>
            <person name="Oh Y.-L."/>
            <person name="Kong W.-S."/>
            <person name="Park H."/>
            <person name="Jeong J."/>
            <person name="Song E.-S."/>
        </authorList>
    </citation>
    <scope>NUCLEOTIDE SEQUENCE [LARGE SCALE GENOMIC DNA]</scope>
    <source>
        <strain evidence="4">51987-8</strain>
    </source>
</reference>
<dbReference type="PANTHER" id="PTHR43798:SF31">
    <property type="entry name" value="AB HYDROLASE SUPERFAMILY PROTEIN YCLE"/>
    <property type="match status" value="1"/>
</dbReference>
<dbReference type="EMBL" id="LUEZ02000041">
    <property type="protein sequence ID" value="RDB25318.1"/>
    <property type="molecule type" value="Genomic_DNA"/>
</dbReference>
<dbReference type="GO" id="GO:0008233">
    <property type="term" value="F:peptidase activity"/>
    <property type="evidence" value="ECO:0007669"/>
    <property type="project" value="InterPro"/>
</dbReference>
<dbReference type="SUPFAM" id="SSF53474">
    <property type="entry name" value="alpha/beta-Hydrolases"/>
    <property type="match status" value="1"/>
</dbReference>
<comment type="similarity">
    <text evidence="1">Belongs to the peptidase S33 family.</text>
</comment>
<evidence type="ECO:0000313" key="4">
    <source>
        <dbReference type="EMBL" id="RDB25318.1"/>
    </source>
</evidence>